<sequence>MEFNRSHYDIAKIDEEIRALEERLVNLRSTRNALIPISRLPPEVLHEVFNIARGQGTHTIHISWVSRAWRDLALESKTLWTLITNSNLRWTSIYLERSFPAPLVVNFEDSFHNENLFSVVIGQLHRMKTLILPAEGWVFDITPIIQDAFDQHGPSPLPHVNLLRLTQVTLADDVLVSLLNASHLSLIWCDHNWTARPPHFPHLRSLRLSEPGTDVSVQDLLDHLQSMPALQLLILNNLLESISDRDSLMARRLFPDGPKLTTLNMVGDRFETILLFIQKAGCITRETYVSLRPYLGDESLDQIKEALVALNRCATDLGHTRGVTHLGLNSTRDRDDIHVEFGTTGGLKGFVNLQVNVEPHLGHGLAILPVLSQSLPLRNLRVLWVKIHNLENIPSWQPMVDVFGHLPQLQHFLVRLRHMSDASRLLVAMTVEKTQVLDQEAPFRSLKTLVFPHSFPSMETFLTFLRSRKSYGLRLETLGLDSSAPIDALRKLMGPDSDVSGFVGSVVNVDKEGCPDQKDHDFLDRVEENQEVPLDIFWKSSIVASLFVFVLLSSKPELLGPERNGPQDQNSLNPQWSRCVPRLALTAEATRTATNNRPFSFLSPETSTSHLNS</sequence>
<dbReference type="Proteomes" id="UP000308600">
    <property type="component" value="Unassembled WGS sequence"/>
</dbReference>
<organism evidence="1 2">
    <name type="scientific">Pluteus cervinus</name>
    <dbReference type="NCBI Taxonomy" id="181527"/>
    <lineage>
        <taxon>Eukaryota</taxon>
        <taxon>Fungi</taxon>
        <taxon>Dikarya</taxon>
        <taxon>Basidiomycota</taxon>
        <taxon>Agaricomycotina</taxon>
        <taxon>Agaricomycetes</taxon>
        <taxon>Agaricomycetidae</taxon>
        <taxon>Agaricales</taxon>
        <taxon>Pluteineae</taxon>
        <taxon>Pluteaceae</taxon>
        <taxon>Pluteus</taxon>
    </lineage>
</organism>
<dbReference type="EMBL" id="ML208326">
    <property type="protein sequence ID" value="TFK69674.1"/>
    <property type="molecule type" value="Genomic_DNA"/>
</dbReference>
<evidence type="ECO:0000313" key="1">
    <source>
        <dbReference type="EMBL" id="TFK69674.1"/>
    </source>
</evidence>
<keyword evidence="2" id="KW-1185">Reference proteome</keyword>
<evidence type="ECO:0000313" key="2">
    <source>
        <dbReference type="Proteomes" id="UP000308600"/>
    </source>
</evidence>
<proteinExistence type="predicted"/>
<protein>
    <submittedName>
        <fullName evidence="1">Uncharacterized protein</fullName>
    </submittedName>
</protein>
<accession>A0ACD3AWF2</accession>
<name>A0ACD3AWF2_9AGAR</name>
<gene>
    <name evidence="1" type="ORF">BDN72DRAFT_897066</name>
</gene>
<reference evidence="1 2" key="1">
    <citation type="journal article" date="2019" name="Nat. Ecol. Evol.">
        <title>Megaphylogeny resolves global patterns of mushroom evolution.</title>
        <authorList>
            <person name="Varga T."/>
            <person name="Krizsan K."/>
            <person name="Foldi C."/>
            <person name="Dima B."/>
            <person name="Sanchez-Garcia M."/>
            <person name="Sanchez-Ramirez S."/>
            <person name="Szollosi G.J."/>
            <person name="Szarkandi J.G."/>
            <person name="Papp V."/>
            <person name="Albert L."/>
            <person name="Andreopoulos W."/>
            <person name="Angelini C."/>
            <person name="Antonin V."/>
            <person name="Barry K.W."/>
            <person name="Bougher N.L."/>
            <person name="Buchanan P."/>
            <person name="Buyck B."/>
            <person name="Bense V."/>
            <person name="Catcheside P."/>
            <person name="Chovatia M."/>
            <person name="Cooper J."/>
            <person name="Damon W."/>
            <person name="Desjardin D."/>
            <person name="Finy P."/>
            <person name="Geml J."/>
            <person name="Haridas S."/>
            <person name="Hughes K."/>
            <person name="Justo A."/>
            <person name="Karasinski D."/>
            <person name="Kautmanova I."/>
            <person name="Kiss B."/>
            <person name="Kocsube S."/>
            <person name="Kotiranta H."/>
            <person name="LaButti K.M."/>
            <person name="Lechner B.E."/>
            <person name="Liimatainen K."/>
            <person name="Lipzen A."/>
            <person name="Lukacs Z."/>
            <person name="Mihaltcheva S."/>
            <person name="Morgado L.N."/>
            <person name="Niskanen T."/>
            <person name="Noordeloos M.E."/>
            <person name="Ohm R.A."/>
            <person name="Ortiz-Santana B."/>
            <person name="Ovrebo C."/>
            <person name="Racz N."/>
            <person name="Riley R."/>
            <person name="Savchenko A."/>
            <person name="Shiryaev A."/>
            <person name="Soop K."/>
            <person name="Spirin V."/>
            <person name="Szebenyi C."/>
            <person name="Tomsovsky M."/>
            <person name="Tulloss R.E."/>
            <person name="Uehling J."/>
            <person name="Grigoriev I.V."/>
            <person name="Vagvolgyi C."/>
            <person name="Papp T."/>
            <person name="Martin F.M."/>
            <person name="Miettinen O."/>
            <person name="Hibbett D.S."/>
            <person name="Nagy L.G."/>
        </authorList>
    </citation>
    <scope>NUCLEOTIDE SEQUENCE [LARGE SCALE GENOMIC DNA]</scope>
    <source>
        <strain evidence="1 2">NL-1719</strain>
    </source>
</reference>